<evidence type="ECO:0000313" key="4">
    <source>
        <dbReference type="EMBL" id="MBB3195933.1"/>
    </source>
</evidence>
<keyword evidence="5" id="KW-1185">Reference proteome</keyword>
<dbReference type="InterPro" id="IPR012816">
    <property type="entry name" value="NADAR"/>
</dbReference>
<reference evidence="4 5" key="1">
    <citation type="submission" date="2020-08" db="EMBL/GenBank/DDBJ databases">
        <title>Genomic Encyclopedia of Type Strains, Phase III (KMG-III): the genomes of soil and plant-associated and newly described type strains.</title>
        <authorList>
            <person name="Whitman W."/>
        </authorList>
    </citation>
    <scope>NUCLEOTIDE SEQUENCE [LARGE SCALE GENOMIC DNA]</scope>
    <source>
        <strain evidence="4 5">CECT 7247</strain>
    </source>
</reference>
<dbReference type="SUPFAM" id="SSF143990">
    <property type="entry name" value="YbiA-like"/>
    <property type="match status" value="1"/>
</dbReference>
<protein>
    <submittedName>
        <fullName evidence="4">RibA/ribD-fused uncharacterized protein</fullName>
    </submittedName>
</protein>
<evidence type="ECO:0000256" key="1">
    <source>
        <dbReference type="ARBA" id="ARBA00000022"/>
    </source>
</evidence>
<comment type="caution">
    <text evidence="4">The sequence shown here is derived from an EMBL/GenBank/DDBJ whole genome shotgun (WGS) entry which is preliminary data.</text>
</comment>
<evidence type="ECO:0000313" key="5">
    <source>
        <dbReference type="Proteomes" id="UP000574369"/>
    </source>
</evidence>
<evidence type="ECO:0000256" key="2">
    <source>
        <dbReference type="ARBA" id="ARBA00000751"/>
    </source>
</evidence>
<dbReference type="Proteomes" id="UP000574369">
    <property type="component" value="Unassembled WGS sequence"/>
</dbReference>
<sequence>MQGFDDVRWEQARFDIVVRANEAKFSQNQALRDYLLTTGDRVLVEASPVDRIWGIGLAANDERALEPRTWCGLNLLGFALMEVRARLAVN</sequence>
<dbReference type="CDD" id="cd15457">
    <property type="entry name" value="NADAR"/>
    <property type="match status" value="1"/>
</dbReference>
<dbReference type="EMBL" id="JACHXO010000006">
    <property type="protein sequence ID" value="MBB3195933.1"/>
    <property type="molecule type" value="Genomic_DNA"/>
</dbReference>
<gene>
    <name evidence="4" type="ORF">FHS28_003343</name>
</gene>
<comment type="catalytic activity">
    <reaction evidence="2">
        <text>2,5-diamino-6-hydroxy-4-(5-phosphoribosylamino)-pyrimidine + H2O = 2,5,6-triamino-4-hydroxypyrimidine + D-ribose 5-phosphate</text>
        <dbReference type="Rhea" id="RHEA:23436"/>
        <dbReference type="ChEBI" id="CHEBI:15377"/>
        <dbReference type="ChEBI" id="CHEBI:58614"/>
        <dbReference type="ChEBI" id="CHEBI:78346"/>
        <dbReference type="ChEBI" id="CHEBI:137796"/>
    </reaction>
</comment>
<proteinExistence type="predicted"/>
<feature type="domain" description="NADAR" evidence="3">
    <location>
        <begin position="2"/>
        <end position="87"/>
    </location>
</feature>
<dbReference type="NCBIfam" id="TIGR02464">
    <property type="entry name" value="ribofla_fusion"/>
    <property type="match status" value="1"/>
</dbReference>
<dbReference type="Pfam" id="PF08719">
    <property type="entry name" value="NADAR"/>
    <property type="match status" value="1"/>
</dbReference>
<organism evidence="4 5">
    <name type="scientific">Roseateles terrae</name>
    <dbReference type="NCBI Taxonomy" id="431060"/>
    <lineage>
        <taxon>Bacteria</taxon>
        <taxon>Pseudomonadati</taxon>
        <taxon>Pseudomonadota</taxon>
        <taxon>Betaproteobacteria</taxon>
        <taxon>Burkholderiales</taxon>
        <taxon>Sphaerotilaceae</taxon>
        <taxon>Roseateles</taxon>
    </lineage>
</organism>
<accession>A0ABR6GUZ3</accession>
<dbReference type="InterPro" id="IPR037238">
    <property type="entry name" value="YbiA-like_sf"/>
</dbReference>
<dbReference type="Gene3D" id="1.10.357.40">
    <property type="entry name" value="YbiA-like"/>
    <property type="match status" value="1"/>
</dbReference>
<evidence type="ECO:0000259" key="3">
    <source>
        <dbReference type="Pfam" id="PF08719"/>
    </source>
</evidence>
<comment type="catalytic activity">
    <reaction evidence="1">
        <text>5-amino-6-(5-phospho-D-ribosylamino)uracil + H2O = 5,6-diaminouracil + D-ribose 5-phosphate</text>
        <dbReference type="Rhea" id="RHEA:55020"/>
        <dbReference type="ChEBI" id="CHEBI:15377"/>
        <dbReference type="ChEBI" id="CHEBI:46252"/>
        <dbReference type="ChEBI" id="CHEBI:58453"/>
        <dbReference type="ChEBI" id="CHEBI:78346"/>
    </reaction>
</comment>
<name>A0ABR6GUZ3_9BURK</name>